<protein>
    <recommendedName>
        <fullName evidence="3">Nucleotidyltransferase</fullName>
    </recommendedName>
</protein>
<dbReference type="PANTHER" id="PTHR34817">
    <property type="entry name" value="NUCLEOTIDYLTRANSFERASE"/>
    <property type="match status" value="1"/>
</dbReference>
<dbReference type="Proteomes" id="UP000241986">
    <property type="component" value="Unassembled WGS sequence"/>
</dbReference>
<dbReference type="InterPro" id="IPR018775">
    <property type="entry name" value="RlaP"/>
</dbReference>
<organism evidence="1 2">
    <name type="scientific">Aeromonas veronii</name>
    <dbReference type="NCBI Taxonomy" id="654"/>
    <lineage>
        <taxon>Bacteria</taxon>
        <taxon>Pseudomonadati</taxon>
        <taxon>Pseudomonadota</taxon>
        <taxon>Gammaproteobacteria</taxon>
        <taxon>Aeromonadales</taxon>
        <taxon>Aeromonadaceae</taxon>
        <taxon>Aeromonas</taxon>
    </lineage>
</organism>
<evidence type="ECO:0000313" key="1">
    <source>
        <dbReference type="EMBL" id="PTH80115.1"/>
    </source>
</evidence>
<dbReference type="Pfam" id="PF10127">
    <property type="entry name" value="RlaP"/>
    <property type="match status" value="1"/>
</dbReference>
<dbReference type="EMBL" id="PZKL01000037">
    <property type="protein sequence ID" value="PTH80115.1"/>
    <property type="molecule type" value="Genomic_DNA"/>
</dbReference>
<dbReference type="PANTHER" id="PTHR34817:SF1">
    <property type="entry name" value="NUCLEOTIDYLTRANSFERASE"/>
    <property type="match status" value="1"/>
</dbReference>
<dbReference type="InterPro" id="IPR043519">
    <property type="entry name" value="NT_sf"/>
</dbReference>
<accession>A0A2T4MZT5</accession>
<evidence type="ECO:0008006" key="3">
    <source>
        <dbReference type="Google" id="ProtNLM"/>
    </source>
</evidence>
<dbReference type="RefSeq" id="WP_107683998.1">
    <property type="nucleotide sequence ID" value="NZ_PZKL01000037.1"/>
</dbReference>
<comment type="caution">
    <text evidence="1">The sequence shown here is derived from an EMBL/GenBank/DDBJ whole genome shotgun (WGS) entry which is preliminary data.</text>
</comment>
<dbReference type="SUPFAM" id="SSF81301">
    <property type="entry name" value="Nucleotidyltransferase"/>
    <property type="match status" value="1"/>
</dbReference>
<proteinExistence type="predicted"/>
<name>A0A2T4MZT5_AERVE</name>
<gene>
    <name evidence="1" type="ORF">DAA48_16255</name>
</gene>
<evidence type="ECO:0000313" key="2">
    <source>
        <dbReference type="Proteomes" id="UP000241986"/>
    </source>
</evidence>
<dbReference type="AlphaFoldDB" id="A0A2T4MZT5"/>
<reference evidence="1 2" key="1">
    <citation type="submission" date="2018-03" db="EMBL/GenBank/DDBJ databases">
        <title>Aeromonas veronii whole genome sequencing and analysis.</title>
        <authorList>
            <person name="Xie H."/>
            <person name="Liu T."/>
            <person name="Wang K."/>
        </authorList>
    </citation>
    <scope>NUCLEOTIDE SEQUENCE [LARGE SCALE GENOMIC DNA]</scope>
    <source>
        <strain evidence="1 2">XH.VA.1</strain>
    </source>
</reference>
<sequence>MIKKNDPCVIVTHVSGSRAYGTEREDSDLDIRGIFAAEDKFYRTPFFNLNEVVIESDEDTKLYELNRFMALCVRQSPNILETLWVDEKSIITSSPEYLFLRKNRGVFSTKQVADRFVGFAMEHMQKINNYSETHDKTPPKQADFISFVRGFSDSGKSHFDINAFANDHAMVHFGNDIYGVYKAPGTKAITKDGVINKLSKERSSDFQGIPEFMVKYNRSEYERKKAAWSGFWSRTRTVDSTRGLLEKKFGYDTKDGMHLVRILRMGVEFMETGRINVRRPDAAELLEIREHGILTKEELERYASVMTDKIMSLKATSRLPEEVDIDRVASLTIALQDMNKRRVNMEKNKSDLSL</sequence>